<sequence length="174" mass="19352">MSPLACGLLRGSGDAGRRMHGRAHEGLPVPCGFVTRELISCLHWNLHSCLFPFILPQFKYASKYFPKKILLNYDESFFDIRYKMSVDALVRGLLRGSGDAGRWMHARAQEGLPVPCGFVSFLQLTPWDGSGGTVIKGDELKLFRAWSALEKGDKLQVWAFRCGGGELCFAIGRP</sequence>
<dbReference type="AlphaFoldDB" id="A0A8J5KWY7"/>
<name>A0A8J5KWY7_ZINOF</name>
<proteinExistence type="predicted"/>
<accession>A0A8J5KWY7</accession>
<evidence type="ECO:0000313" key="2">
    <source>
        <dbReference type="Proteomes" id="UP000734854"/>
    </source>
</evidence>
<keyword evidence="2" id="KW-1185">Reference proteome</keyword>
<dbReference type="Proteomes" id="UP000734854">
    <property type="component" value="Unassembled WGS sequence"/>
</dbReference>
<gene>
    <name evidence="1" type="ORF">ZIOFF_039125</name>
</gene>
<protein>
    <submittedName>
        <fullName evidence="1">Uncharacterized protein</fullName>
    </submittedName>
</protein>
<evidence type="ECO:0000313" key="1">
    <source>
        <dbReference type="EMBL" id="KAG6499359.1"/>
    </source>
</evidence>
<reference evidence="1 2" key="1">
    <citation type="submission" date="2020-08" db="EMBL/GenBank/DDBJ databases">
        <title>Plant Genome Project.</title>
        <authorList>
            <person name="Zhang R.-G."/>
        </authorList>
    </citation>
    <scope>NUCLEOTIDE SEQUENCE [LARGE SCALE GENOMIC DNA]</scope>
    <source>
        <tissue evidence="1">Rhizome</tissue>
    </source>
</reference>
<dbReference type="EMBL" id="JACMSC010000011">
    <property type="protein sequence ID" value="KAG6499359.1"/>
    <property type="molecule type" value="Genomic_DNA"/>
</dbReference>
<comment type="caution">
    <text evidence="1">The sequence shown here is derived from an EMBL/GenBank/DDBJ whole genome shotgun (WGS) entry which is preliminary data.</text>
</comment>
<organism evidence="1 2">
    <name type="scientific">Zingiber officinale</name>
    <name type="common">Ginger</name>
    <name type="synonym">Amomum zingiber</name>
    <dbReference type="NCBI Taxonomy" id="94328"/>
    <lineage>
        <taxon>Eukaryota</taxon>
        <taxon>Viridiplantae</taxon>
        <taxon>Streptophyta</taxon>
        <taxon>Embryophyta</taxon>
        <taxon>Tracheophyta</taxon>
        <taxon>Spermatophyta</taxon>
        <taxon>Magnoliopsida</taxon>
        <taxon>Liliopsida</taxon>
        <taxon>Zingiberales</taxon>
        <taxon>Zingiberaceae</taxon>
        <taxon>Zingiber</taxon>
    </lineage>
</organism>